<organism evidence="2 4">
    <name type="scientific">Modestobacter muralis</name>
    <dbReference type="NCBI Taxonomy" id="1608614"/>
    <lineage>
        <taxon>Bacteria</taxon>
        <taxon>Bacillati</taxon>
        <taxon>Actinomycetota</taxon>
        <taxon>Actinomycetes</taxon>
        <taxon>Geodermatophilales</taxon>
        <taxon>Geodermatophilaceae</taxon>
        <taxon>Modestobacter</taxon>
    </lineage>
</organism>
<gene>
    <name evidence="3" type="ORF">G3R41_14010</name>
    <name evidence="2" type="ORF">GCU67_13360</name>
</gene>
<evidence type="ECO:0000313" key="5">
    <source>
        <dbReference type="Proteomes" id="UP000471152"/>
    </source>
</evidence>
<dbReference type="EMBL" id="JAAGWB010000038">
    <property type="protein sequence ID" value="NEN52038.1"/>
    <property type="molecule type" value="Genomic_DNA"/>
</dbReference>
<evidence type="ECO:0000313" key="2">
    <source>
        <dbReference type="EMBL" id="NEK95150.1"/>
    </source>
</evidence>
<evidence type="ECO:0000313" key="3">
    <source>
        <dbReference type="EMBL" id="NEN52038.1"/>
    </source>
</evidence>
<dbReference type="PANTHER" id="PTHR45431">
    <property type="entry name" value="RHODANESE-LIKE DOMAIN-CONTAINING PROTEIN 15, CHLOROPLASTIC"/>
    <property type="match status" value="1"/>
</dbReference>
<dbReference type="Proteomes" id="UP000468828">
    <property type="component" value="Unassembled WGS sequence"/>
</dbReference>
<accession>A0A6P0EW46</accession>
<reference evidence="2 4" key="1">
    <citation type="submission" date="2020-01" db="EMBL/GenBank/DDBJ databases">
        <title>the WGS Modestobacter muralis CPCC 204518.</title>
        <authorList>
            <person name="Jiang Z."/>
        </authorList>
    </citation>
    <scope>NUCLEOTIDE SEQUENCE [LARGE SCALE GENOMIC DNA]</scope>
    <source>
        <strain evidence="2 4">DSM 100205</strain>
    </source>
</reference>
<dbReference type="Gene3D" id="3.40.250.10">
    <property type="entry name" value="Rhodanese-like domain"/>
    <property type="match status" value="1"/>
</dbReference>
<dbReference type="InterPro" id="IPR001763">
    <property type="entry name" value="Rhodanese-like_dom"/>
</dbReference>
<dbReference type="EMBL" id="JAAGWH010000036">
    <property type="protein sequence ID" value="NEK95150.1"/>
    <property type="molecule type" value="Genomic_DNA"/>
</dbReference>
<dbReference type="PANTHER" id="PTHR45431:SF3">
    <property type="entry name" value="RHODANESE-LIKE DOMAIN-CONTAINING PROTEIN 15, CHLOROPLASTIC"/>
    <property type="match status" value="1"/>
</dbReference>
<dbReference type="Proteomes" id="UP000471152">
    <property type="component" value="Unassembled WGS sequence"/>
</dbReference>
<sequence>MSVSSAVTLVDPAQALALAAQQGTTVIDVRTPDEYQAGHLAGAVNIDVSAETFADQVSALDPAASYVVYCRSGARSAAAAAQMADLGFTDIADAGALVDLTDAGGATETS</sequence>
<dbReference type="AlphaFoldDB" id="A0A6P0EW46"/>
<dbReference type="Pfam" id="PF00581">
    <property type="entry name" value="Rhodanese"/>
    <property type="match status" value="1"/>
</dbReference>
<proteinExistence type="predicted"/>
<protein>
    <submittedName>
        <fullName evidence="2">Rhodanese-like domain-containing protein</fullName>
    </submittedName>
</protein>
<evidence type="ECO:0000259" key="1">
    <source>
        <dbReference type="PROSITE" id="PS50206"/>
    </source>
</evidence>
<comment type="caution">
    <text evidence="2">The sequence shown here is derived from an EMBL/GenBank/DDBJ whole genome shotgun (WGS) entry which is preliminary data.</text>
</comment>
<reference evidence="3 5" key="2">
    <citation type="submission" date="2020-02" db="EMBL/GenBank/DDBJ databases">
        <title>The WGS of Modestobacter muralis DSM 100205.</title>
        <authorList>
            <person name="Jiang Z."/>
        </authorList>
    </citation>
    <scope>NUCLEOTIDE SEQUENCE [LARGE SCALE GENOMIC DNA]</scope>
    <source>
        <strain evidence="3 5">DSM 100205</strain>
    </source>
</reference>
<feature type="domain" description="Rhodanese" evidence="1">
    <location>
        <begin position="20"/>
        <end position="109"/>
    </location>
</feature>
<evidence type="ECO:0000313" key="4">
    <source>
        <dbReference type="Proteomes" id="UP000468828"/>
    </source>
</evidence>
<dbReference type="SUPFAM" id="SSF52821">
    <property type="entry name" value="Rhodanese/Cell cycle control phosphatase"/>
    <property type="match status" value="1"/>
</dbReference>
<dbReference type="InterPro" id="IPR052367">
    <property type="entry name" value="Thiosulfate_ST/Rhodanese-like"/>
</dbReference>
<dbReference type="CDD" id="cd00158">
    <property type="entry name" value="RHOD"/>
    <property type="match status" value="1"/>
</dbReference>
<keyword evidence="4" id="KW-1185">Reference proteome</keyword>
<name>A0A6P0EW46_9ACTN</name>
<dbReference type="PROSITE" id="PS50206">
    <property type="entry name" value="RHODANESE_3"/>
    <property type="match status" value="1"/>
</dbReference>
<dbReference type="SMART" id="SM00450">
    <property type="entry name" value="RHOD"/>
    <property type="match status" value="1"/>
</dbReference>
<dbReference type="InterPro" id="IPR036873">
    <property type="entry name" value="Rhodanese-like_dom_sf"/>
</dbReference>